<keyword evidence="4" id="KW-1185">Reference proteome</keyword>
<evidence type="ECO:0000256" key="1">
    <source>
        <dbReference type="SAM" id="Coils"/>
    </source>
</evidence>
<reference evidence="3 4" key="2">
    <citation type="submission" date="2014-03" db="EMBL/GenBank/DDBJ databases">
        <title>The Genome Sequence of Anncaliia algerae insect isolate PRA339.</title>
        <authorList>
            <consortium name="The Broad Institute Genome Sequencing Platform"/>
            <consortium name="The Broad Institute Genome Sequencing Center for Infectious Disease"/>
            <person name="Cuomo C."/>
            <person name="Becnel J."/>
            <person name="Sanscrainte N."/>
            <person name="Walker B."/>
            <person name="Young S.K."/>
            <person name="Zeng Q."/>
            <person name="Gargeya S."/>
            <person name="Fitzgerald M."/>
            <person name="Haas B."/>
            <person name="Abouelleil A."/>
            <person name="Alvarado L."/>
            <person name="Arachchi H.M."/>
            <person name="Berlin A.M."/>
            <person name="Chapman S.B."/>
            <person name="Dewar J."/>
            <person name="Goldberg J."/>
            <person name="Griggs A."/>
            <person name="Gujja S."/>
            <person name="Hansen M."/>
            <person name="Howarth C."/>
            <person name="Imamovic A."/>
            <person name="Larimer J."/>
            <person name="McCowan C."/>
            <person name="Murphy C."/>
            <person name="Neiman D."/>
            <person name="Pearson M."/>
            <person name="Priest M."/>
            <person name="Roberts A."/>
            <person name="Saif S."/>
            <person name="Shea T."/>
            <person name="Sisk P."/>
            <person name="Sykes S."/>
            <person name="Wortman J."/>
            <person name="Nusbaum C."/>
            <person name="Birren B."/>
        </authorList>
    </citation>
    <scope>NUCLEOTIDE SEQUENCE [LARGE SCALE GENOMIC DNA]</scope>
    <source>
        <strain evidence="3 4">PRA339</strain>
    </source>
</reference>
<sequence length="1203" mass="129266">MNLSINAIQLFLVLQGIKLRGHLGTLAEMGDRVRHPSRESIQDMRRRTHANRNDRHHNDLHASFRKGNTASHGGSKGGVFGPTGNMSTNLLRDNILNDLGEHAMNGNVFAQHALNDIAEGRDNPGLSHSMGMMNKMNADKKAQDRKEYGGKDDLDEMNGLDEAMHHAVDHMTNHGLEEMKGHMQSEGNIADAIAAQENDPRIAEAASKEEAMSQLAKASGFRRPEEEIKAIAHKVGEAAARAALKNGASIEEAEEAGERQEAAAARELNEADNSYKFVEESANFGGGHQNEESSGRHFNAAEGAEIGSGLDIDVPVNMIPRSREDQQAQAAMQAEAAALDYGATPEEAKNAGLEAAKAAAMTGERATAGGAEKGASMAGNMAHDKALAEGATPLEAHIAGDREAQVQAAAGGAAMAGKKAHDEALENGATPFEANMAGEQAAKGKAAAMAGKIAHDKALANGATPFEANMAGEQAAKDTINALGANKELAKAQTEEKAAKEEAKEADKMNAMHSAAEEAAGNAAMESAASGLPERKALTNADKAGREAAAGMAGESAAADAMEKGATAEEAEAIGNLAADSAKALGMGAQVDPALHEANKQEEEANLAEAEKEIEESMKSQVKEKAKGMAADIKNADSQEAFGVIGTVPDDSNAVNLSKGHIDLPLKSFSGENPKTEEEKEAKKEQDALAEKLRNKITKDHIPSPLNVIKGEDGYMNIPESAKKIEIKEGTVYYPESAKEEMKKAGKDVSQLKHKFNTGERKDRPMGEGYYIANASGFEMDLPSPLNKSPLKVLSGKNGVLDISGASGIDILSGKLNLIPWKQYSKGLHPDFNLETFAKEGFERTKEQRDFEEQLETLANTKAEVITNPSGKQFVKFTPPVGVSEQIPANELASAEEVEFNKNNDSGQDGLSMLQSKSSKEPARSLNIAQNAPHGEGAMEGAFEKKVEQNAKKDSEASLIVSETNSFDPTKETKPKTKKEEKTDITEKAGEDENDQKCPATEKMLKNINDILKENSEKFGAALGMTQTVFATTMAKIPESAMKVFLQYECKKESKEYQEEYRKAYDDLKTVFDKNAEPMIKIIGNVMNAAKQRSRPARVISTRIVRRPVTRKIAVYPKIIRSAKTNKIIQPKVVSSKTIINYKPTLVEKKVLTPVKEVVIRKGPVLSNKNPPVLKPIKNHVVLNSDGSVAKESTQRDLPPNPK</sequence>
<feature type="region of interest" description="Disordered" evidence="2">
    <location>
        <begin position="599"/>
        <end position="631"/>
    </location>
</feature>
<feature type="compositionally biased region" description="Basic and acidic residues" evidence="2">
    <location>
        <begin position="947"/>
        <end position="956"/>
    </location>
</feature>
<feature type="region of interest" description="Disordered" evidence="2">
    <location>
        <begin position="901"/>
        <end position="924"/>
    </location>
</feature>
<keyword evidence="1" id="KW-0175">Coiled coil</keyword>
<evidence type="ECO:0000256" key="2">
    <source>
        <dbReference type="SAM" id="MobiDB-lite"/>
    </source>
</evidence>
<gene>
    <name evidence="3" type="ORF">H312_01553</name>
</gene>
<feature type="region of interest" description="Disordered" evidence="2">
    <location>
        <begin position="664"/>
        <end position="688"/>
    </location>
</feature>
<feature type="region of interest" description="Disordered" evidence="2">
    <location>
        <begin position="947"/>
        <end position="995"/>
    </location>
</feature>
<reference evidence="4" key="1">
    <citation type="submission" date="2013-02" db="EMBL/GenBank/DDBJ databases">
        <authorList>
            <consortium name="The Broad Institute Genome Sequencing Platform"/>
            <person name="Cuomo C."/>
            <person name="Becnel J."/>
            <person name="Sanscrainte N."/>
            <person name="Walker B."/>
            <person name="Young S.K."/>
            <person name="Zeng Q."/>
            <person name="Gargeya S."/>
            <person name="Fitzgerald M."/>
            <person name="Haas B."/>
            <person name="Abouelleil A."/>
            <person name="Alvarado L."/>
            <person name="Arachchi H.M."/>
            <person name="Berlin A.M."/>
            <person name="Chapman S.B."/>
            <person name="Dewar J."/>
            <person name="Goldberg J."/>
            <person name="Griggs A."/>
            <person name="Gujja S."/>
            <person name="Hansen M."/>
            <person name="Howarth C."/>
            <person name="Imamovic A."/>
            <person name="Larimer J."/>
            <person name="McCowan C."/>
            <person name="Murphy C."/>
            <person name="Neiman D."/>
            <person name="Pearson M."/>
            <person name="Priest M."/>
            <person name="Roberts A."/>
            <person name="Saif S."/>
            <person name="Shea T."/>
            <person name="Sisk P."/>
            <person name="Sykes S."/>
            <person name="Wortman J."/>
            <person name="Nusbaum C."/>
            <person name="Birren B."/>
        </authorList>
    </citation>
    <scope>NUCLEOTIDE SEQUENCE [LARGE SCALE GENOMIC DNA]</scope>
    <source>
        <strain evidence="4">PRA339</strain>
    </source>
</reference>
<proteinExistence type="predicted"/>
<feature type="compositionally biased region" description="Basic and acidic residues" evidence="2">
    <location>
        <begin position="48"/>
        <end position="62"/>
    </location>
</feature>
<accession>A0A059F218</accession>
<feature type="coiled-coil region" evidence="1">
    <location>
        <begin position="482"/>
        <end position="509"/>
    </location>
</feature>
<feature type="compositionally biased region" description="Basic and acidic residues" evidence="2">
    <location>
        <begin position="969"/>
        <end position="991"/>
    </location>
</feature>
<dbReference type="Proteomes" id="UP000030655">
    <property type="component" value="Unassembled WGS sequence"/>
</dbReference>
<feature type="compositionally biased region" description="Basic and acidic residues" evidence="2">
    <location>
        <begin position="599"/>
        <end position="627"/>
    </location>
</feature>
<dbReference type="VEuPathDB" id="MicrosporidiaDB:H312_01553"/>
<feature type="region of interest" description="Disordered" evidence="2">
    <location>
        <begin position="48"/>
        <end position="85"/>
    </location>
</feature>
<dbReference type="STRING" id="1288291.A0A059F218"/>
<evidence type="ECO:0000313" key="3">
    <source>
        <dbReference type="EMBL" id="KCZ81006.1"/>
    </source>
</evidence>
<dbReference type="HOGENOM" id="CLU_270509_0_0_1"/>
<protein>
    <recommendedName>
        <fullName evidence="5">Polar tube protein 3</fullName>
    </recommendedName>
</protein>
<dbReference type="EMBL" id="KK365153">
    <property type="protein sequence ID" value="KCZ81006.1"/>
    <property type="molecule type" value="Genomic_DNA"/>
</dbReference>
<evidence type="ECO:0000313" key="4">
    <source>
        <dbReference type="Proteomes" id="UP000030655"/>
    </source>
</evidence>
<name>A0A059F218_9MICR</name>
<organism evidence="3 4">
    <name type="scientific">Anncaliia algerae PRA339</name>
    <dbReference type="NCBI Taxonomy" id="1288291"/>
    <lineage>
        <taxon>Eukaryota</taxon>
        <taxon>Fungi</taxon>
        <taxon>Fungi incertae sedis</taxon>
        <taxon>Microsporidia</taxon>
        <taxon>Tubulinosematoidea</taxon>
        <taxon>Tubulinosematidae</taxon>
        <taxon>Anncaliia</taxon>
    </lineage>
</organism>
<evidence type="ECO:0008006" key="5">
    <source>
        <dbReference type="Google" id="ProtNLM"/>
    </source>
</evidence>
<dbReference type="AlphaFoldDB" id="A0A059F218"/>
<dbReference type="OrthoDB" id="2190813at2759"/>
<feature type="compositionally biased region" description="Basic and acidic residues" evidence="2">
    <location>
        <begin position="674"/>
        <end position="688"/>
    </location>
</feature>
<feature type="compositionally biased region" description="Polar residues" evidence="2">
    <location>
        <begin position="901"/>
        <end position="917"/>
    </location>
</feature>